<feature type="transmembrane region" description="Helical" evidence="1">
    <location>
        <begin position="202"/>
        <end position="228"/>
    </location>
</feature>
<dbReference type="Proteomes" id="UP000177039">
    <property type="component" value="Unassembled WGS sequence"/>
</dbReference>
<sequence>MTKKTFLLFLTFVFIFFLSLQVITDTDFGWHLRVGEYIINTQTIPKKDLFSFSQSNYPYVYHSWAGEILVFASYKLLGLYGVSILFSLILTICLFFIYKITQILSDNKVSYPLLILAVLLASTIAGGRMRVFGLLYLSITYFLFLKFQKQNSKIIWAMPLVFFLWVNFHGSFILGIVTLLALIVASQVFAQDKKRQFKKTRTLLSVSTLSILATLINPYFLSAWLQAITMTSNSYLYLSSINLDWQPLITPGGTGWILAVIVFAIIFFLFFFKTKIGSLQKFFLLLFSLLSLITSRFTIALFVFLVPIANQLYLEFKGKLASQILNSISVRFAVFALFTVLFLTAAKNLLEINQAYLSPENYSRFLATKSTIKFYGPWPYRANLYLEKNLPEKRILNDANWGNFMIFQNQNRKVFYWGAMDNFIINGRSFVLEYLNLIQAAPDWEEKIERYQIDAVFLPPSFPLIAVLKLKPDWQIVYQDNQAIIFVKNPPTYHP</sequence>
<name>A0A1F5H594_9BACT</name>
<protein>
    <recommendedName>
        <fullName evidence="4">Glycosyltransferase RgtA/B/C/D-like domain-containing protein</fullName>
    </recommendedName>
</protein>
<feature type="transmembrane region" description="Helical" evidence="1">
    <location>
        <begin position="284"/>
        <end position="308"/>
    </location>
</feature>
<proteinExistence type="predicted"/>
<feature type="transmembrane region" description="Helical" evidence="1">
    <location>
        <begin position="328"/>
        <end position="346"/>
    </location>
</feature>
<organism evidence="2 3">
    <name type="scientific">Candidatus Curtissbacteria bacterium RIFCSPLOWO2_01_FULL_42_50</name>
    <dbReference type="NCBI Taxonomy" id="1797730"/>
    <lineage>
        <taxon>Bacteria</taxon>
        <taxon>Candidatus Curtissiibacteriota</taxon>
    </lineage>
</organism>
<evidence type="ECO:0008006" key="4">
    <source>
        <dbReference type="Google" id="ProtNLM"/>
    </source>
</evidence>
<comment type="caution">
    <text evidence="2">The sequence shown here is derived from an EMBL/GenBank/DDBJ whole genome shotgun (WGS) entry which is preliminary data.</text>
</comment>
<feature type="transmembrane region" description="Helical" evidence="1">
    <location>
        <begin position="164"/>
        <end position="190"/>
    </location>
</feature>
<accession>A0A1F5H594</accession>
<keyword evidence="1" id="KW-0812">Transmembrane</keyword>
<evidence type="ECO:0000256" key="1">
    <source>
        <dbReference type="SAM" id="Phobius"/>
    </source>
</evidence>
<keyword evidence="1" id="KW-1133">Transmembrane helix</keyword>
<evidence type="ECO:0000313" key="2">
    <source>
        <dbReference type="EMBL" id="OGD99300.1"/>
    </source>
</evidence>
<feature type="transmembrane region" description="Helical" evidence="1">
    <location>
        <begin position="113"/>
        <end position="144"/>
    </location>
</feature>
<feature type="transmembrane region" description="Helical" evidence="1">
    <location>
        <begin position="77"/>
        <end position="101"/>
    </location>
</feature>
<evidence type="ECO:0000313" key="3">
    <source>
        <dbReference type="Proteomes" id="UP000177039"/>
    </source>
</evidence>
<dbReference type="AlphaFoldDB" id="A0A1F5H594"/>
<keyword evidence="1" id="KW-0472">Membrane</keyword>
<dbReference type="EMBL" id="MFBT01000019">
    <property type="protein sequence ID" value="OGD99300.1"/>
    <property type="molecule type" value="Genomic_DNA"/>
</dbReference>
<feature type="transmembrane region" description="Helical" evidence="1">
    <location>
        <begin position="248"/>
        <end position="272"/>
    </location>
</feature>
<reference evidence="2 3" key="1">
    <citation type="journal article" date="2016" name="Nat. Commun.">
        <title>Thousands of microbial genomes shed light on interconnected biogeochemical processes in an aquifer system.</title>
        <authorList>
            <person name="Anantharaman K."/>
            <person name="Brown C.T."/>
            <person name="Hug L.A."/>
            <person name="Sharon I."/>
            <person name="Castelle C.J."/>
            <person name="Probst A.J."/>
            <person name="Thomas B.C."/>
            <person name="Singh A."/>
            <person name="Wilkins M.J."/>
            <person name="Karaoz U."/>
            <person name="Brodie E.L."/>
            <person name="Williams K.H."/>
            <person name="Hubbard S.S."/>
            <person name="Banfield J.F."/>
        </authorList>
    </citation>
    <scope>NUCLEOTIDE SEQUENCE [LARGE SCALE GENOMIC DNA]</scope>
</reference>
<gene>
    <name evidence="2" type="ORF">A3B54_02865</name>
</gene>